<organism evidence="5">
    <name type="scientific">uncultured Acidimicrobiales bacterium</name>
    <dbReference type="NCBI Taxonomy" id="310071"/>
    <lineage>
        <taxon>Bacteria</taxon>
        <taxon>Bacillati</taxon>
        <taxon>Actinomycetota</taxon>
        <taxon>Acidimicrobiia</taxon>
        <taxon>Acidimicrobiales</taxon>
        <taxon>environmental samples</taxon>
    </lineage>
</organism>
<dbReference type="InterPro" id="IPR001478">
    <property type="entry name" value="PDZ"/>
</dbReference>
<proteinExistence type="predicted"/>
<feature type="transmembrane region" description="Helical" evidence="3">
    <location>
        <begin position="12"/>
        <end position="37"/>
    </location>
</feature>
<dbReference type="InterPro" id="IPR001940">
    <property type="entry name" value="Peptidase_S1C"/>
</dbReference>
<dbReference type="Pfam" id="PF13180">
    <property type="entry name" value="PDZ_2"/>
    <property type="match status" value="1"/>
</dbReference>
<dbReference type="InterPro" id="IPR009003">
    <property type="entry name" value="Peptidase_S1_PA"/>
</dbReference>
<dbReference type="Gene3D" id="2.40.10.120">
    <property type="match status" value="1"/>
</dbReference>
<keyword evidence="3" id="KW-1133">Transmembrane helix</keyword>
<dbReference type="EMBL" id="CADCSY010000027">
    <property type="protein sequence ID" value="CAA9220428.1"/>
    <property type="molecule type" value="Genomic_DNA"/>
</dbReference>
<keyword evidence="2" id="KW-0378">Hydrolase</keyword>
<dbReference type="GO" id="GO:0004252">
    <property type="term" value="F:serine-type endopeptidase activity"/>
    <property type="evidence" value="ECO:0007669"/>
    <property type="project" value="InterPro"/>
</dbReference>
<keyword evidence="3" id="KW-0472">Membrane</keyword>
<gene>
    <name evidence="5" type="ORF">AVDCRST_MAG20-706</name>
</gene>
<dbReference type="AlphaFoldDB" id="A0A6J4HC80"/>
<evidence type="ECO:0000256" key="2">
    <source>
        <dbReference type="ARBA" id="ARBA00022801"/>
    </source>
</evidence>
<dbReference type="Gene3D" id="2.30.42.10">
    <property type="match status" value="1"/>
</dbReference>
<name>A0A6J4HC80_9ACTN</name>
<sequence>MPGRRPPGARRPWLLPALVGAVVGALVAVVTGLGLLAATDGDDIGGSDGRALSLSGELLDVRGVLAAVRPGVVSINVEGTTVDEAGNLRQGQGAGSGMVLEPDGLVLTNAHVIADATTISVTLADGSRRAADLVGSLPQDDVALVQIRGGGSFEVVELGRSADAQVGDDVVAVGNALNLGESPTVTTGILSATGRTVGAENGITLDQLLQTDAAINPGNSGGPLVDATGRVIGVNTAIAGGAENIGFALSIDAVRPLIEDLRAGGGEVRGRAALGVSTVDLGGVAPDVLERLGIDGDDGAFVVTVLPSGGAEGAGIEEGDVIVGVAGRPVADAAALTAAIADLQPGEEVEITLERAGEEQTVRATLGSRGVEGDGG</sequence>
<dbReference type="SUPFAM" id="SSF50494">
    <property type="entry name" value="Trypsin-like serine proteases"/>
    <property type="match status" value="1"/>
</dbReference>
<evidence type="ECO:0000313" key="5">
    <source>
        <dbReference type="EMBL" id="CAA9220428.1"/>
    </source>
</evidence>
<dbReference type="PROSITE" id="PS50106">
    <property type="entry name" value="PDZ"/>
    <property type="match status" value="1"/>
</dbReference>
<protein>
    <submittedName>
        <fullName evidence="5">HtrA protease/chaperone protein</fullName>
    </submittedName>
</protein>
<accession>A0A6J4HC80</accession>
<evidence type="ECO:0000259" key="4">
    <source>
        <dbReference type="PROSITE" id="PS50106"/>
    </source>
</evidence>
<dbReference type="PRINTS" id="PR00834">
    <property type="entry name" value="PROTEASES2C"/>
</dbReference>
<dbReference type="InterPro" id="IPR051201">
    <property type="entry name" value="Chloro_Bact_Ser_Proteases"/>
</dbReference>
<dbReference type="InterPro" id="IPR036034">
    <property type="entry name" value="PDZ_sf"/>
</dbReference>
<feature type="domain" description="PDZ" evidence="4">
    <location>
        <begin position="257"/>
        <end position="357"/>
    </location>
</feature>
<dbReference type="Pfam" id="PF13365">
    <property type="entry name" value="Trypsin_2"/>
    <property type="match status" value="1"/>
</dbReference>
<keyword evidence="1 5" id="KW-0645">Protease</keyword>
<dbReference type="PANTHER" id="PTHR43343:SF3">
    <property type="entry name" value="PROTEASE DO-LIKE 8, CHLOROPLASTIC"/>
    <property type="match status" value="1"/>
</dbReference>
<reference evidence="5" key="1">
    <citation type="submission" date="2020-02" db="EMBL/GenBank/DDBJ databases">
        <authorList>
            <person name="Meier V. D."/>
        </authorList>
    </citation>
    <scope>NUCLEOTIDE SEQUENCE</scope>
    <source>
        <strain evidence="5">AVDCRST_MAG20</strain>
    </source>
</reference>
<evidence type="ECO:0000256" key="1">
    <source>
        <dbReference type="ARBA" id="ARBA00022670"/>
    </source>
</evidence>
<dbReference type="GO" id="GO:0006508">
    <property type="term" value="P:proteolysis"/>
    <property type="evidence" value="ECO:0007669"/>
    <property type="project" value="UniProtKB-KW"/>
</dbReference>
<dbReference type="SUPFAM" id="SSF50156">
    <property type="entry name" value="PDZ domain-like"/>
    <property type="match status" value="1"/>
</dbReference>
<dbReference type="SMART" id="SM00228">
    <property type="entry name" value="PDZ"/>
    <property type="match status" value="1"/>
</dbReference>
<evidence type="ECO:0000256" key="3">
    <source>
        <dbReference type="SAM" id="Phobius"/>
    </source>
</evidence>
<dbReference type="PANTHER" id="PTHR43343">
    <property type="entry name" value="PEPTIDASE S12"/>
    <property type="match status" value="1"/>
</dbReference>
<keyword evidence="3" id="KW-0812">Transmembrane</keyword>